<reference evidence="2" key="2">
    <citation type="submission" date="2019-10" db="EMBL/GenBank/DDBJ databases">
        <authorList>
            <consortium name="NCBI Genome Project"/>
        </authorList>
    </citation>
    <scope>NUCLEOTIDE SEQUENCE</scope>
    <source>
        <strain evidence="2">NI907</strain>
    </source>
</reference>
<dbReference type="RefSeq" id="XP_030985040.1">
    <property type="nucleotide sequence ID" value="XM_031123418.1"/>
</dbReference>
<dbReference type="GeneID" id="41958328"/>
<gene>
    <name evidence="2" type="ORF">PgNI_03363</name>
</gene>
<keyword evidence="1" id="KW-1185">Reference proteome</keyword>
<reference evidence="2" key="1">
    <citation type="journal article" date="2019" name="Mol. Biol. Evol.">
        <title>Blast fungal genomes show frequent chromosomal changes, gene gains and losses, and effector gene turnover.</title>
        <authorList>
            <person name="Gomez Luciano L.B."/>
            <person name="Jason Tsai I."/>
            <person name="Chuma I."/>
            <person name="Tosa Y."/>
            <person name="Chen Y.H."/>
            <person name="Li J.Y."/>
            <person name="Li M.Y."/>
            <person name="Jade Lu M.Y."/>
            <person name="Nakayashiki H."/>
            <person name="Li W.H."/>
        </authorList>
    </citation>
    <scope>NUCLEOTIDE SEQUENCE</scope>
    <source>
        <strain evidence="2">NI907</strain>
    </source>
</reference>
<dbReference type="Proteomes" id="UP000515153">
    <property type="component" value="Unplaced"/>
</dbReference>
<evidence type="ECO:0000313" key="2">
    <source>
        <dbReference type="RefSeq" id="XP_030985040.1"/>
    </source>
</evidence>
<dbReference type="KEGG" id="pgri:PgNI_03363"/>
<evidence type="ECO:0000313" key="1">
    <source>
        <dbReference type="Proteomes" id="UP000515153"/>
    </source>
</evidence>
<name>A0A6P8BCZ3_PYRGI</name>
<protein>
    <submittedName>
        <fullName evidence="2">Uncharacterized protein</fullName>
    </submittedName>
</protein>
<dbReference type="AlphaFoldDB" id="A0A6P8BCZ3"/>
<reference evidence="2" key="3">
    <citation type="submission" date="2025-08" db="UniProtKB">
        <authorList>
            <consortium name="RefSeq"/>
        </authorList>
    </citation>
    <scope>IDENTIFICATION</scope>
    <source>
        <strain evidence="2">NI907</strain>
    </source>
</reference>
<proteinExistence type="predicted"/>
<sequence length="55" mass="6252">MYCVSQKSPPLHPHAFTPPVSIGKFRGWILAIFWIERDGTRSRHMASEAIDIKTA</sequence>
<accession>A0A6P8BCZ3</accession>
<organism evidence="1 2">
    <name type="scientific">Pyricularia grisea</name>
    <name type="common">Crabgrass-specific blast fungus</name>
    <name type="synonym">Magnaporthe grisea</name>
    <dbReference type="NCBI Taxonomy" id="148305"/>
    <lineage>
        <taxon>Eukaryota</taxon>
        <taxon>Fungi</taxon>
        <taxon>Dikarya</taxon>
        <taxon>Ascomycota</taxon>
        <taxon>Pezizomycotina</taxon>
        <taxon>Sordariomycetes</taxon>
        <taxon>Sordariomycetidae</taxon>
        <taxon>Magnaporthales</taxon>
        <taxon>Pyriculariaceae</taxon>
        <taxon>Pyricularia</taxon>
    </lineage>
</organism>